<dbReference type="SMART" id="SM00826">
    <property type="entry name" value="PKS_DH"/>
    <property type="match status" value="1"/>
</dbReference>
<feature type="active site" description="Proton donor; for dehydratase activity" evidence="5">
    <location>
        <position position="1135"/>
    </location>
</feature>
<dbReference type="Gene3D" id="3.10.129.110">
    <property type="entry name" value="Polyketide synthase dehydratase"/>
    <property type="match status" value="1"/>
</dbReference>
<dbReference type="EMBL" id="CP012672">
    <property type="protein sequence ID" value="AUX31977.1"/>
    <property type="molecule type" value="Genomic_DNA"/>
</dbReference>
<dbReference type="SUPFAM" id="SSF53901">
    <property type="entry name" value="Thiolase-like"/>
    <property type="match status" value="1"/>
</dbReference>
<dbReference type="PROSITE" id="PS52004">
    <property type="entry name" value="KS3_2"/>
    <property type="match status" value="1"/>
</dbReference>
<protein>
    <submittedName>
        <fullName evidence="9">Polyketide synthase</fullName>
    </submittedName>
</protein>
<dbReference type="Gene3D" id="1.10.1200.10">
    <property type="entry name" value="ACP-like"/>
    <property type="match status" value="1"/>
</dbReference>
<dbReference type="SMART" id="SM00827">
    <property type="entry name" value="PKS_AT"/>
    <property type="match status" value="1"/>
</dbReference>
<dbReference type="InterPro" id="IPR013968">
    <property type="entry name" value="PKS_KR"/>
</dbReference>
<dbReference type="GO" id="GO:0004312">
    <property type="term" value="F:fatty acid synthase activity"/>
    <property type="evidence" value="ECO:0007669"/>
    <property type="project" value="TreeGrafter"/>
</dbReference>
<dbReference type="SUPFAM" id="SSF55048">
    <property type="entry name" value="Probable ACP-binding domain of malonyl-CoA ACP transacylase"/>
    <property type="match status" value="1"/>
</dbReference>
<dbReference type="PANTHER" id="PTHR43775:SF51">
    <property type="entry name" value="INACTIVE PHENOLPHTHIOCEROL SYNTHESIS POLYKETIDE SYNTHASE TYPE I PKS1-RELATED"/>
    <property type="match status" value="1"/>
</dbReference>
<dbReference type="Gene3D" id="3.30.70.3290">
    <property type="match status" value="1"/>
</dbReference>
<reference evidence="9 10" key="1">
    <citation type="submission" date="2015-09" db="EMBL/GenBank/DDBJ databases">
        <title>Sorangium comparison.</title>
        <authorList>
            <person name="Zaburannyi N."/>
            <person name="Bunk B."/>
            <person name="Overmann J."/>
            <person name="Mueller R."/>
        </authorList>
    </citation>
    <scope>NUCLEOTIDE SEQUENCE [LARGE SCALE GENOMIC DNA]</scope>
    <source>
        <strain evidence="9 10">So ce836</strain>
    </source>
</reference>
<dbReference type="InterPro" id="IPR018201">
    <property type="entry name" value="Ketoacyl_synth_AS"/>
</dbReference>
<proteinExistence type="predicted"/>
<sequence length="1857" mass="198312">MSSFLDRISRLDPRRLVLYAYELNARVERLARAEREPIAIVGMGCRVPGGADSPEAFWRLLRDGVDAIAEIPRDRWDIDAYYDPDPDAPGKMSTRWGGFLNDVDRFDASFFGISPREAAGMDPQQRLVLEVAWEALERANISADGLLGSRTGVFIGIGTNDYLRRAQRLLPTPASIDAYLGTGNALSAASGRLSYVLGLQGPSMSIDTACSSSLVAIHLACQSLRAGDCTLALAGGVNLILEPDANIAFSRARMLAPDGRCKTFAASADGYVRSEGCGVLVLKRLSDARRDGDDVLAIIRGSAVNQDGASSGLTVPSGPAQEAVVRAALERAGVEPSVVSYVEAHGTGTSLGDPIEVEALGAVLGAGRPPDRPLSIGSVKTNIGHLEPAAGVAGVLKVVLSLLHRELPPHLHFTAPNPYIDWSKARISVPSTGAPWVPVEGRRVAGVSSFGFVGTNAHVVLEEAPERPEEKEGGAERPAQLLCISAKREGALRELAGRYAAHLESHPEERLGDVGFTAHTGRAHFAHRLSVVASSRAQMQERLSAFARGERGEQTEHGRVEPAEGPRVAFLFTGQGSQYVGMGQELFATEPVFRRAIEECDALLRGQLERPLIEVLYPAEGQASPLDETEYTQPALFAVGYALAAQWKAWGIEPFAVLGHSVGEYVAACVAGVFGLPEGLELVATRGRLMQALPKQGAMAALFADEATVAEAVEPYAAEVSIAAVNGPSETVVSGARGAVTAVVEALGARGVKSRWLNVSHAFHSPLMGPMVEAFERAASQVKLGLPQRRLIANVTGRAAREEVTRASYWASHVRAPVRFLEGIRALHEAGAEAFVEVGPAPVLSAMGRRCVPEGAGVWLPSLRPKRSDCAQMLESLGALYVRGAKVDFAGLDRDRARRKLVLPTYPFQRERCWIEPPPRSQPAKSEGPGGGHPLLGRRIHSPALREIVFEAQYDPRSNSLLNDHWVQGMAIVSGTTEVATVLDAAIRSLGPGPYALEDVFFAQPIVLAPERPRNVQVVLSADESGERAFRIFSHEAGEDEPAWTLHVTGKLRAAADATAVAPPSRDDVRGRCRESMSGEAFYGDLIGRFGFEFGPSFRWIEEIWRRDGEALCRMRLPEEGDGVDAYGFHPGLLDACFQLAMAAVSRVKVGVPLGIERFIFHGPPRDRLWSHVTLRGSDDAQAEVVSGDVCIVDDAGRVVAEMIGFRGRPATRDTLLRTGGESERAREWRYDLAWRSKARGRPAPGRAGAGPGRWLIFGDGQGVGAALARRLKERGGDAVVAPADARQALSDATGAQSWLADLASSPGRAWRGVVHLSGLDGAAPEAAGATSAGLLHLTQALVRRGDMGRLWVVTRRCQPVACAPDEASLGVAPLWGLGRVIALEHPERWGGLVDLGPEIAPEQEAALLCEQIEEPDGEDQIALRGKERFVARLARGAAGEDTAGKALDGGAAYLITGGLGALGLHVARWMVERGARRLYLVGRRDALEPAQAALRELAEAGAEVVPMQADVADDAALGRVLDAISASGRPLRGVVHAAGVLDDGVLEQQSAERLARVMAPKIAGAWNLHRRTRALDLDLFVLFSSGASLLGAAGQGNYAAANAFLDALSHHRRALGLAGLSINWGAWAGAGMAGGVKASAQRRQATRGVGAIPPAEGLRWLERLLAEGAAQAAVLPVTRWSLDPEQHPAGAPPALAELVREDRRDGAADADREDLRRRLAEAPAPARRGLIDAFVREQVAAILGLGPTHTLEVRQRLFDLGLDSLMAVELRGRLQRHVGRALPSTLLFDYSTVEALTGYLADEVLAIPAAPAPSAVVPAPATDERGARLERLKEMSEGELSELLLEKLDAIKKRLK</sequence>
<dbReference type="GO" id="GO:0004315">
    <property type="term" value="F:3-oxoacyl-[acyl-carrier-protein] synthase activity"/>
    <property type="evidence" value="ECO:0007669"/>
    <property type="project" value="InterPro"/>
</dbReference>
<dbReference type="Pfam" id="PF14765">
    <property type="entry name" value="PS-DH"/>
    <property type="match status" value="1"/>
</dbReference>
<dbReference type="InterPro" id="IPR050091">
    <property type="entry name" value="PKS_NRPS_Biosynth_Enz"/>
</dbReference>
<dbReference type="SMART" id="SM00823">
    <property type="entry name" value="PKS_PP"/>
    <property type="match status" value="1"/>
</dbReference>
<evidence type="ECO:0000256" key="5">
    <source>
        <dbReference type="PROSITE-ProRule" id="PRU01363"/>
    </source>
</evidence>
<evidence type="ECO:0000259" key="6">
    <source>
        <dbReference type="PROSITE" id="PS50075"/>
    </source>
</evidence>
<evidence type="ECO:0000259" key="7">
    <source>
        <dbReference type="PROSITE" id="PS52004"/>
    </source>
</evidence>
<dbReference type="GO" id="GO:0031177">
    <property type="term" value="F:phosphopantetheine binding"/>
    <property type="evidence" value="ECO:0007669"/>
    <property type="project" value="InterPro"/>
</dbReference>
<dbReference type="InterPro" id="IPR016036">
    <property type="entry name" value="Malonyl_transacylase_ACP-bd"/>
</dbReference>
<dbReference type="InterPro" id="IPR036736">
    <property type="entry name" value="ACP-like_sf"/>
</dbReference>
<feature type="region of interest" description="N-terminal hotdog fold" evidence="5">
    <location>
        <begin position="933"/>
        <end position="1059"/>
    </location>
</feature>
<dbReference type="InterPro" id="IPR049900">
    <property type="entry name" value="PKS_mFAS_DH"/>
</dbReference>
<dbReference type="Pfam" id="PF08659">
    <property type="entry name" value="KR"/>
    <property type="match status" value="1"/>
</dbReference>
<feature type="region of interest" description="C-terminal hotdog fold" evidence="5">
    <location>
        <begin position="1074"/>
        <end position="1217"/>
    </location>
</feature>
<dbReference type="Pfam" id="PF00698">
    <property type="entry name" value="Acyl_transf_1"/>
    <property type="match status" value="1"/>
</dbReference>
<gene>
    <name evidence="9" type="ORF">SOCE836_041130</name>
</gene>
<feature type="domain" description="PKS/mFAS DH" evidence="8">
    <location>
        <begin position="933"/>
        <end position="1217"/>
    </location>
</feature>
<keyword evidence="1" id="KW-0596">Phosphopantetheine</keyword>
<dbReference type="Gene3D" id="3.40.47.10">
    <property type="match status" value="1"/>
</dbReference>
<evidence type="ECO:0000256" key="1">
    <source>
        <dbReference type="ARBA" id="ARBA00022450"/>
    </source>
</evidence>
<dbReference type="InterPro" id="IPR049551">
    <property type="entry name" value="PKS_DH_C"/>
</dbReference>
<dbReference type="InterPro" id="IPR016035">
    <property type="entry name" value="Acyl_Trfase/lysoPLipase"/>
</dbReference>
<dbReference type="GO" id="GO:0005886">
    <property type="term" value="C:plasma membrane"/>
    <property type="evidence" value="ECO:0007669"/>
    <property type="project" value="TreeGrafter"/>
</dbReference>
<comment type="function">
    <text evidence="4">Involved in production of the polyketide antibiotic thailandamide.</text>
</comment>
<dbReference type="InterPro" id="IPR020841">
    <property type="entry name" value="PKS_Beta-ketoAc_synthase_dom"/>
</dbReference>
<dbReference type="InterPro" id="IPR016039">
    <property type="entry name" value="Thiolase-like"/>
</dbReference>
<dbReference type="InterPro" id="IPR020807">
    <property type="entry name" value="PKS_DH"/>
</dbReference>
<dbReference type="PANTHER" id="PTHR43775">
    <property type="entry name" value="FATTY ACID SYNTHASE"/>
    <property type="match status" value="1"/>
</dbReference>
<accession>A0A4P2QP90</accession>
<dbReference type="CDD" id="cd08955">
    <property type="entry name" value="KR_2_FAS_SDR_x"/>
    <property type="match status" value="1"/>
</dbReference>
<organism evidence="9 10">
    <name type="scientific">Sorangium cellulosum</name>
    <name type="common">Polyangium cellulosum</name>
    <dbReference type="NCBI Taxonomy" id="56"/>
    <lineage>
        <taxon>Bacteria</taxon>
        <taxon>Pseudomonadati</taxon>
        <taxon>Myxococcota</taxon>
        <taxon>Polyangia</taxon>
        <taxon>Polyangiales</taxon>
        <taxon>Polyangiaceae</taxon>
        <taxon>Sorangium</taxon>
    </lineage>
</organism>
<dbReference type="GO" id="GO:0005737">
    <property type="term" value="C:cytoplasm"/>
    <property type="evidence" value="ECO:0007669"/>
    <property type="project" value="TreeGrafter"/>
</dbReference>
<dbReference type="InterPro" id="IPR014043">
    <property type="entry name" value="Acyl_transferase_dom"/>
</dbReference>
<feature type="domain" description="Ketosynthase family 3 (KS3)" evidence="7">
    <location>
        <begin position="35"/>
        <end position="463"/>
    </location>
</feature>
<evidence type="ECO:0000256" key="2">
    <source>
        <dbReference type="ARBA" id="ARBA00022553"/>
    </source>
</evidence>
<evidence type="ECO:0000259" key="8">
    <source>
        <dbReference type="PROSITE" id="PS52019"/>
    </source>
</evidence>
<dbReference type="InterPro" id="IPR006162">
    <property type="entry name" value="Ppantetheine_attach_site"/>
</dbReference>
<dbReference type="InterPro" id="IPR014031">
    <property type="entry name" value="Ketoacyl_synth_C"/>
</dbReference>
<dbReference type="SMART" id="SM00822">
    <property type="entry name" value="PKS_KR"/>
    <property type="match status" value="1"/>
</dbReference>
<dbReference type="InterPro" id="IPR009081">
    <property type="entry name" value="PP-bd_ACP"/>
</dbReference>
<dbReference type="PROSITE" id="PS52019">
    <property type="entry name" value="PKS_MFAS_DH"/>
    <property type="match status" value="1"/>
</dbReference>
<evidence type="ECO:0000256" key="4">
    <source>
        <dbReference type="ARBA" id="ARBA00054155"/>
    </source>
</evidence>
<feature type="domain" description="Carrier" evidence="6">
    <location>
        <begin position="1730"/>
        <end position="1805"/>
    </location>
</feature>
<dbReference type="RefSeq" id="WP_129575669.1">
    <property type="nucleotide sequence ID" value="NZ_CP012672.1"/>
</dbReference>
<dbReference type="GO" id="GO:0006633">
    <property type="term" value="P:fatty acid biosynthetic process"/>
    <property type="evidence" value="ECO:0007669"/>
    <property type="project" value="InterPro"/>
</dbReference>
<dbReference type="Pfam" id="PF21089">
    <property type="entry name" value="PKS_DH_N"/>
    <property type="match status" value="1"/>
</dbReference>
<dbReference type="InterPro" id="IPR001227">
    <property type="entry name" value="Ac_transferase_dom_sf"/>
</dbReference>
<dbReference type="PROSITE" id="PS50075">
    <property type="entry name" value="CARRIER"/>
    <property type="match status" value="1"/>
</dbReference>
<dbReference type="SUPFAM" id="SSF47336">
    <property type="entry name" value="ACP-like"/>
    <property type="match status" value="1"/>
</dbReference>
<dbReference type="Pfam" id="PF02801">
    <property type="entry name" value="Ketoacyl-synt_C"/>
    <property type="match status" value="1"/>
</dbReference>
<dbReference type="SMART" id="SM01294">
    <property type="entry name" value="PKS_PP_betabranch"/>
    <property type="match status" value="1"/>
</dbReference>
<dbReference type="SUPFAM" id="SSF51735">
    <property type="entry name" value="NAD(P)-binding Rossmann-fold domains"/>
    <property type="match status" value="2"/>
</dbReference>
<dbReference type="FunFam" id="3.40.47.10:FF:000019">
    <property type="entry name" value="Polyketide synthase type I"/>
    <property type="match status" value="1"/>
</dbReference>
<dbReference type="InterPro" id="IPR020806">
    <property type="entry name" value="PKS_PP-bd"/>
</dbReference>
<dbReference type="InterPro" id="IPR036291">
    <property type="entry name" value="NAD(P)-bd_dom_sf"/>
</dbReference>
<evidence type="ECO:0000313" key="9">
    <source>
        <dbReference type="EMBL" id="AUX31977.1"/>
    </source>
</evidence>
<dbReference type="PROSITE" id="PS00012">
    <property type="entry name" value="PHOSPHOPANTETHEINE"/>
    <property type="match status" value="1"/>
</dbReference>
<dbReference type="Pfam" id="PF00109">
    <property type="entry name" value="ketoacyl-synt"/>
    <property type="match status" value="1"/>
</dbReference>
<dbReference type="SUPFAM" id="SSF52151">
    <property type="entry name" value="FabD/lysophospholipase-like"/>
    <property type="match status" value="1"/>
</dbReference>
<dbReference type="Pfam" id="PF22621">
    <property type="entry name" value="CurL-like_PKS_C"/>
    <property type="match status" value="1"/>
</dbReference>
<dbReference type="InterPro" id="IPR042104">
    <property type="entry name" value="PKS_dehydratase_sf"/>
</dbReference>
<dbReference type="InterPro" id="IPR014030">
    <property type="entry name" value="Ketoacyl_synth_N"/>
</dbReference>
<dbReference type="Gene3D" id="3.40.366.10">
    <property type="entry name" value="Malonyl-Coenzyme A Acyl Carrier Protein, domain 2"/>
    <property type="match status" value="1"/>
</dbReference>
<evidence type="ECO:0000313" key="10">
    <source>
        <dbReference type="Proteomes" id="UP000295497"/>
    </source>
</evidence>
<dbReference type="Gene3D" id="3.40.50.720">
    <property type="entry name" value="NAD(P)-binding Rossmann-like Domain"/>
    <property type="match status" value="1"/>
</dbReference>
<dbReference type="Proteomes" id="UP000295497">
    <property type="component" value="Chromosome"/>
</dbReference>
<feature type="active site" description="Proton acceptor; for dehydratase activity" evidence="5">
    <location>
        <position position="965"/>
    </location>
</feature>
<dbReference type="SMART" id="SM00825">
    <property type="entry name" value="PKS_KS"/>
    <property type="match status" value="1"/>
</dbReference>
<name>A0A4P2QP90_SORCE</name>
<dbReference type="FunFam" id="3.40.366.10:FF:000002">
    <property type="entry name" value="Probable polyketide synthase 2"/>
    <property type="match status" value="1"/>
</dbReference>
<dbReference type="GO" id="GO:0071770">
    <property type="term" value="P:DIM/DIP cell wall layer assembly"/>
    <property type="evidence" value="ECO:0007669"/>
    <property type="project" value="TreeGrafter"/>
</dbReference>
<keyword evidence="3" id="KW-0808">Transferase</keyword>
<dbReference type="Pfam" id="PF00550">
    <property type="entry name" value="PP-binding"/>
    <property type="match status" value="1"/>
</dbReference>
<evidence type="ECO:0000256" key="3">
    <source>
        <dbReference type="ARBA" id="ARBA00022679"/>
    </source>
</evidence>
<dbReference type="CDD" id="cd00833">
    <property type="entry name" value="PKS"/>
    <property type="match status" value="1"/>
</dbReference>
<dbReference type="InterPro" id="IPR049552">
    <property type="entry name" value="PKS_DH_N"/>
</dbReference>
<keyword evidence="2" id="KW-0597">Phosphoprotein</keyword>
<dbReference type="InterPro" id="IPR057326">
    <property type="entry name" value="KR_dom"/>
</dbReference>
<dbReference type="PROSITE" id="PS00606">
    <property type="entry name" value="KS3_1"/>
    <property type="match status" value="1"/>
</dbReference>